<protein>
    <recommendedName>
        <fullName evidence="6">DUF2149 domain-containing protein</fullName>
    </recommendedName>
</protein>
<keyword evidence="1" id="KW-0812">Transmembrane</keyword>
<gene>
    <name evidence="3" type="ORF">SAMN04487855_0847</name>
    <name evidence="2" type="ORF">SAMN05216589_0778</name>
</gene>
<evidence type="ECO:0000256" key="1">
    <source>
        <dbReference type="SAM" id="Phobius"/>
    </source>
</evidence>
<dbReference type="STRING" id="653930.SAMN05216589_0778"/>
<dbReference type="EMBL" id="FOGN01000001">
    <property type="protein sequence ID" value="SER51404.1"/>
    <property type="molecule type" value="Genomic_DNA"/>
</dbReference>
<evidence type="ECO:0000313" key="4">
    <source>
        <dbReference type="Proteomes" id="UP000186599"/>
    </source>
</evidence>
<dbReference type="OrthoDB" id="199365at2"/>
<proteinExistence type="predicted"/>
<evidence type="ECO:0000313" key="2">
    <source>
        <dbReference type="EMBL" id="SER51404.1"/>
    </source>
</evidence>
<sequence length="101" mass="11287">MRFLEEDEDDPLLSMVNLIDLFLVVIGILLVIIVQNPLNPFTEESVIVIENPGQSDMRMTIKDGEELTRYEASGEVGEGQGSRAGVTYRLNDGRMIYIPEG</sequence>
<dbReference type="Pfam" id="PF09919">
    <property type="entry name" value="DUF2149"/>
    <property type="match status" value="1"/>
</dbReference>
<keyword evidence="4" id="KW-1185">Reference proteome</keyword>
<keyword evidence="1" id="KW-0472">Membrane</keyword>
<dbReference type="RefSeq" id="WP_036988554.1">
    <property type="nucleotide sequence ID" value="NZ_FOGN01000001.1"/>
</dbReference>
<dbReference type="EMBL" id="FOUA01000001">
    <property type="protein sequence ID" value="SFL71248.1"/>
    <property type="molecule type" value="Genomic_DNA"/>
</dbReference>
<accession>A0A1I4JXE4</accession>
<dbReference type="InterPro" id="IPR018676">
    <property type="entry name" value="DUF2149"/>
</dbReference>
<organism evidence="3 4">
    <name type="scientific">Halopseudomonas bauzanensis</name>
    <dbReference type="NCBI Taxonomy" id="653930"/>
    <lineage>
        <taxon>Bacteria</taxon>
        <taxon>Pseudomonadati</taxon>
        <taxon>Pseudomonadota</taxon>
        <taxon>Gammaproteobacteria</taxon>
        <taxon>Pseudomonadales</taxon>
        <taxon>Pseudomonadaceae</taxon>
        <taxon>Halopseudomonas</taxon>
    </lineage>
</organism>
<feature type="transmembrane region" description="Helical" evidence="1">
    <location>
        <begin position="12"/>
        <end position="34"/>
    </location>
</feature>
<keyword evidence="1" id="KW-1133">Transmembrane helix</keyword>
<evidence type="ECO:0000313" key="3">
    <source>
        <dbReference type="EMBL" id="SFL71248.1"/>
    </source>
</evidence>
<evidence type="ECO:0000313" key="5">
    <source>
        <dbReference type="Proteomes" id="UP000186904"/>
    </source>
</evidence>
<evidence type="ECO:0008006" key="6">
    <source>
        <dbReference type="Google" id="ProtNLM"/>
    </source>
</evidence>
<dbReference type="AlphaFoldDB" id="A0A1I4JXE4"/>
<dbReference type="Proteomes" id="UP000186904">
    <property type="component" value="Unassembled WGS sequence"/>
</dbReference>
<name>A0A1I4JXE4_9GAMM</name>
<reference evidence="4 5" key="1">
    <citation type="submission" date="2016-10" db="EMBL/GenBank/DDBJ databases">
        <authorList>
            <person name="de Groot N.N."/>
        </authorList>
    </citation>
    <scope>NUCLEOTIDE SEQUENCE [LARGE SCALE GENOMIC DNA]</scope>
    <source>
        <strain evidence="3 4">CGMCC 1.9095</strain>
        <strain evidence="2 5">DSM 22558</strain>
    </source>
</reference>
<dbReference type="Proteomes" id="UP000186599">
    <property type="component" value="Unassembled WGS sequence"/>
</dbReference>